<dbReference type="Proteomes" id="UP000006174">
    <property type="component" value="Unassembled WGS sequence"/>
</dbReference>
<feature type="compositionally biased region" description="Basic and acidic residues" evidence="1">
    <location>
        <begin position="75"/>
        <end position="90"/>
    </location>
</feature>
<protein>
    <submittedName>
        <fullName evidence="2">Related to Lipase 2</fullName>
    </submittedName>
</protein>
<proteinExistence type="predicted"/>
<dbReference type="EMBL" id="CAGI01000186">
    <property type="protein sequence ID" value="CCF53893.1"/>
    <property type="molecule type" value="Genomic_DNA"/>
</dbReference>
<gene>
    <name evidence="2" type="ORF">UHOR_00292</name>
</gene>
<feature type="region of interest" description="Disordered" evidence="1">
    <location>
        <begin position="75"/>
        <end position="154"/>
    </location>
</feature>
<dbReference type="AlphaFoldDB" id="I2G400"/>
<accession>I2G400</accession>
<organism evidence="2 3">
    <name type="scientific">Ustilago hordei</name>
    <name type="common">Barley covered smut fungus</name>
    <dbReference type="NCBI Taxonomy" id="120017"/>
    <lineage>
        <taxon>Eukaryota</taxon>
        <taxon>Fungi</taxon>
        <taxon>Dikarya</taxon>
        <taxon>Basidiomycota</taxon>
        <taxon>Ustilaginomycotina</taxon>
        <taxon>Ustilaginomycetes</taxon>
        <taxon>Ustilaginales</taxon>
        <taxon>Ustilaginaceae</taxon>
        <taxon>Ustilago</taxon>
    </lineage>
</organism>
<name>I2G400_USTHO</name>
<dbReference type="HOGENOM" id="CLU_1705571_0_0_1"/>
<reference evidence="2 3" key="1">
    <citation type="journal article" date="2012" name="Plant Cell">
        <title>Genome comparison of barley and maize smut fungi reveals targeted loss of RNA silencing components and species-specific presence of transposable elements.</title>
        <authorList>
            <person name="Laurie J.D."/>
            <person name="Ali S."/>
            <person name="Linning R."/>
            <person name="Mannhaupt G."/>
            <person name="Wong P."/>
            <person name="Gueldener U."/>
            <person name="Muensterkoetter M."/>
            <person name="Moore R."/>
            <person name="Kahmann R."/>
            <person name="Bakkeren G."/>
            <person name="Schirawski J."/>
        </authorList>
    </citation>
    <scope>NUCLEOTIDE SEQUENCE [LARGE SCALE GENOMIC DNA]</scope>
    <source>
        <strain evidence="3">Uh4875-4</strain>
    </source>
</reference>
<sequence>MTQMCSEGWIGQSMQRGKKLLQLKGDNITAIPDTYRKEAIAALVNKDAAGEPNHQQAKDHACIVNSVATNQDMFRERNAKTKEENAEAHHNTPSSQVMVDDTDPQAGASEAAKRSKRTKKVTIVQQTQTGNTANNDNKIDDDPEDESDDDDIGK</sequence>
<comment type="caution">
    <text evidence="2">The sequence shown here is derived from an EMBL/GenBank/DDBJ whole genome shotgun (WGS) entry which is preliminary data.</text>
</comment>
<evidence type="ECO:0000256" key="1">
    <source>
        <dbReference type="SAM" id="MobiDB-lite"/>
    </source>
</evidence>
<keyword evidence="3" id="KW-1185">Reference proteome</keyword>
<evidence type="ECO:0000313" key="2">
    <source>
        <dbReference type="EMBL" id="CCF53893.1"/>
    </source>
</evidence>
<dbReference type="OrthoDB" id="408631at2759"/>
<feature type="compositionally biased region" description="Acidic residues" evidence="1">
    <location>
        <begin position="139"/>
        <end position="154"/>
    </location>
</feature>
<evidence type="ECO:0000313" key="3">
    <source>
        <dbReference type="Proteomes" id="UP000006174"/>
    </source>
</evidence>